<evidence type="ECO:0000313" key="2">
    <source>
        <dbReference type="Proteomes" id="UP001597169"/>
    </source>
</evidence>
<dbReference type="Pfam" id="PF13599">
    <property type="entry name" value="Pentapeptide_4"/>
    <property type="match status" value="1"/>
</dbReference>
<organism evidence="1 2">
    <name type="scientific">Paenibacillus provencensis</name>
    <dbReference type="NCBI Taxonomy" id="441151"/>
    <lineage>
        <taxon>Bacteria</taxon>
        <taxon>Bacillati</taxon>
        <taxon>Bacillota</taxon>
        <taxon>Bacilli</taxon>
        <taxon>Bacillales</taxon>
        <taxon>Paenibacillaceae</taxon>
        <taxon>Paenibacillus</taxon>
    </lineage>
</organism>
<reference evidence="2" key="1">
    <citation type="journal article" date="2019" name="Int. J. Syst. Evol. Microbiol.">
        <title>The Global Catalogue of Microorganisms (GCM) 10K type strain sequencing project: providing services to taxonomists for standard genome sequencing and annotation.</title>
        <authorList>
            <consortium name="The Broad Institute Genomics Platform"/>
            <consortium name="The Broad Institute Genome Sequencing Center for Infectious Disease"/>
            <person name="Wu L."/>
            <person name="Ma J."/>
        </authorList>
    </citation>
    <scope>NUCLEOTIDE SEQUENCE [LARGE SCALE GENOMIC DNA]</scope>
    <source>
        <strain evidence="2">CCUG 53519</strain>
    </source>
</reference>
<dbReference type="PANTHER" id="PTHR42999">
    <property type="entry name" value="ANTIBIOTIC RESISTANCE PROTEIN MCBG"/>
    <property type="match status" value="1"/>
</dbReference>
<dbReference type="SUPFAM" id="SSF141571">
    <property type="entry name" value="Pentapeptide repeat-like"/>
    <property type="match status" value="1"/>
</dbReference>
<protein>
    <submittedName>
        <fullName evidence="1">Pentapeptide repeat-containing protein</fullName>
    </submittedName>
</protein>
<dbReference type="PANTHER" id="PTHR42999:SF1">
    <property type="entry name" value="PENTAPEPTIDE REPEAT-CONTAINING PROTEIN"/>
    <property type="match status" value="1"/>
</dbReference>
<proteinExistence type="predicted"/>
<dbReference type="EMBL" id="JBHTKX010000001">
    <property type="protein sequence ID" value="MFD1129031.1"/>
    <property type="molecule type" value="Genomic_DNA"/>
</dbReference>
<evidence type="ECO:0000313" key="1">
    <source>
        <dbReference type="EMBL" id="MFD1129031.1"/>
    </source>
</evidence>
<keyword evidence="2" id="KW-1185">Reference proteome</keyword>
<dbReference type="Proteomes" id="UP001597169">
    <property type="component" value="Unassembled WGS sequence"/>
</dbReference>
<dbReference type="RefSeq" id="WP_251581946.1">
    <property type="nucleotide sequence ID" value="NZ_JBHTKX010000001.1"/>
</dbReference>
<accession>A0ABW3PY61</accession>
<name>A0ABW3PY61_9BACL</name>
<comment type="caution">
    <text evidence="1">The sequence shown here is derived from an EMBL/GenBank/DDBJ whole genome shotgun (WGS) entry which is preliminary data.</text>
</comment>
<gene>
    <name evidence="1" type="ORF">ACFQ3J_12690</name>
</gene>
<dbReference type="InterPro" id="IPR052949">
    <property type="entry name" value="PA_immunity-related"/>
</dbReference>
<sequence length="219" mass="24333">MSHSETKPVKIAKPKLPKQLSSVKLANSTILDRAEYGQALCQDEEIMDVIAEKVTFDQMVFENITFSSTSLLHAELTDVVFKNCDLSNINFSDSVLHRVQFTHCKIIGIDLTAATMRNVSFQACAGDYATFRFANMKNISFQKCSLIKSDFYHSEFASIELIGCMIDGTQFTGAKLKGIDLSQTEFFNLGVTMEDLQGCIIAPAQALLFSKIFGLVIKE</sequence>
<dbReference type="Gene3D" id="2.160.20.80">
    <property type="entry name" value="E3 ubiquitin-protein ligase SopA"/>
    <property type="match status" value="1"/>
</dbReference>
<dbReference type="InterPro" id="IPR001646">
    <property type="entry name" value="5peptide_repeat"/>
</dbReference>